<feature type="domain" description="DnaJ homologue subfamily C member 28 conserved" evidence="1">
    <location>
        <begin position="15"/>
        <end position="83"/>
    </location>
</feature>
<evidence type="ECO:0000313" key="3">
    <source>
        <dbReference type="Proteomes" id="UP000593765"/>
    </source>
</evidence>
<evidence type="ECO:0000313" key="2">
    <source>
        <dbReference type="EMBL" id="QOV88773.1"/>
    </source>
</evidence>
<dbReference type="AlphaFoldDB" id="A0A7M2WTK0"/>
<reference evidence="2 3" key="1">
    <citation type="submission" date="2020-10" db="EMBL/GenBank/DDBJ databases">
        <title>Wide distribution of Phycisphaera-like planctomycetes from WD2101 soil group in peatlands and genome analysis of the first cultivated representative.</title>
        <authorList>
            <person name="Dedysh S.N."/>
            <person name="Beletsky A.V."/>
            <person name="Ivanova A."/>
            <person name="Kulichevskaya I.S."/>
            <person name="Suzina N.E."/>
            <person name="Philippov D.A."/>
            <person name="Rakitin A.L."/>
            <person name="Mardanov A.V."/>
            <person name="Ravin N.V."/>
        </authorList>
    </citation>
    <scope>NUCLEOTIDE SEQUENCE [LARGE SCALE GENOMIC DNA]</scope>
    <source>
        <strain evidence="2 3">M1803</strain>
    </source>
</reference>
<accession>A0A7M2WTK0</accession>
<protein>
    <submittedName>
        <fullName evidence="2">DUF1992 domain-containing protein</fullName>
    </submittedName>
</protein>
<evidence type="ECO:0000259" key="1">
    <source>
        <dbReference type="Pfam" id="PF09350"/>
    </source>
</evidence>
<dbReference type="KEGG" id="hbs:IPV69_21475"/>
<keyword evidence="3" id="KW-1185">Reference proteome</keyword>
<dbReference type="EMBL" id="CP063458">
    <property type="protein sequence ID" value="QOV88773.1"/>
    <property type="molecule type" value="Genomic_DNA"/>
</dbReference>
<dbReference type="InterPro" id="IPR018961">
    <property type="entry name" value="DnaJ_homolog_subfam-C_membr-28"/>
</dbReference>
<sequence length="133" mass="15084">MSLKDIDLGAALHRLADRKIEQAIKDGKFDRLEGAGKPLDLEPMPAEENARLTWWALRLLKQNDFIPHEVQWLKQIEQLKEKLEQTTDDTQVVHLVAAINRLVFQLNTLGTNAISGPVAQVSLEAERAKRRTP</sequence>
<dbReference type="Proteomes" id="UP000593765">
    <property type="component" value="Chromosome"/>
</dbReference>
<name>A0A7M2WTK0_9BACT</name>
<gene>
    <name evidence="2" type="ORF">IPV69_21475</name>
</gene>
<dbReference type="RefSeq" id="WP_206291776.1">
    <property type="nucleotide sequence ID" value="NZ_CP063458.1"/>
</dbReference>
<dbReference type="Pfam" id="PF09350">
    <property type="entry name" value="DJC28_CD"/>
    <property type="match status" value="1"/>
</dbReference>
<proteinExistence type="predicted"/>
<organism evidence="2 3">
    <name type="scientific">Humisphaera borealis</name>
    <dbReference type="NCBI Taxonomy" id="2807512"/>
    <lineage>
        <taxon>Bacteria</taxon>
        <taxon>Pseudomonadati</taxon>
        <taxon>Planctomycetota</taxon>
        <taxon>Phycisphaerae</taxon>
        <taxon>Tepidisphaerales</taxon>
        <taxon>Tepidisphaeraceae</taxon>
        <taxon>Humisphaera</taxon>
    </lineage>
</organism>